<gene>
    <name evidence="1" type="ORF">CPLFYP93_03180</name>
</gene>
<evidence type="ECO:0008006" key="2">
    <source>
        <dbReference type="Google" id="ProtNLM"/>
    </source>
</evidence>
<name>A0A6N3GMN8_9CLOT</name>
<protein>
    <recommendedName>
        <fullName evidence="2">Lipoprotein</fullName>
    </recommendedName>
</protein>
<proteinExistence type="predicted"/>
<reference evidence="1" key="1">
    <citation type="submission" date="2019-11" db="EMBL/GenBank/DDBJ databases">
        <authorList>
            <person name="Feng L."/>
        </authorList>
    </citation>
    <scope>NUCLEOTIDE SEQUENCE</scope>
    <source>
        <strain evidence="1">CParaputrificumLFYP93</strain>
    </source>
</reference>
<dbReference type="AlphaFoldDB" id="A0A6N3GMN8"/>
<evidence type="ECO:0000313" key="1">
    <source>
        <dbReference type="EMBL" id="VYU65410.1"/>
    </source>
</evidence>
<dbReference type="RefSeq" id="WP_156563165.1">
    <property type="nucleotide sequence ID" value="NZ_CACRTV010000087.1"/>
</dbReference>
<organism evidence="1">
    <name type="scientific">Clostridium paraputrificum</name>
    <dbReference type="NCBI Taxonomy" id="29363"/>
    <lineage>
        <taxon>Bacteria</taxon>
        <taxon>Bacillati</taxon>
        <taxon>Bacillota</taxon>
        <taxon>Clostridia</taxon>
        <taxon>Eubacteriales</taxon>
        <taxon>Clostridiaceae</taxon>
        <taxon>Clostridium</taxon>
    </lineage>
</organism>
<accession>A0A6N3GMN8</accession>
<dbReference type="EMBL" id="CACRTV010000087">
    <property type="protein sequence ID" value="VYU65410.1"/>
    <property type="molecule type" value="Genomic_DNA"/>
</dbReference>
<sequence>MKKGIIIMICGILTILLVSCGGTQDDNKELIQSIEKTINETFNKSEELEKSNLQEEDFWNSLIAMYEDEYKFFYELDIESIEDNELKKCITDYLNGAKIRVDAYKAYKIGDTDTFEKKYEEFKEEVDGSLIKLVEKYNLKIDYENKDMYKFIKERV</sequence>
<dbReference type="PROSITE" id="PS51257">
    <property type="entry name" value="PROKAR_LIPOPROTEIN"/>
    <property type="match status" value="1"/>
</dbReference>